<dbReference type="RefSeq" id="WP_342580426.1">
    <property type="nucleotide sequence ID" value="NZ_JBHSNQ010000176.1"/>
</dbReference>
<feature type="transmembrane region" description="Helical" evidence="1">
    <location>
        <begin position="145"/>
        <end position="165"/>
    </location>
</feature>
<keyword evidence="3" id="KW-1185">Reference proteome</keyword>
<reference evidence="3" key="1">
    <citation type="journal article" date="2019" name="Int. J. Syst. Evol. Microbiol.">
        <title>The Global Catalogue of Microorganisms (GCM) 10K type strain sequencing project: providing services to taxonomists for standard genome sequencing and annotation.</title>
        <authorList>
            <consortium name="The Broad Institute Genomics Platform"/>
            <consortium name="The Broad Institute Genome Sequencing Center for Infectious Disease"/>
            <person name="Wu L."/>
            <person name="Ma J."/>
        </authorList>
    </citation>
    <scope>NUCLEOTIDE SEQUENCE [LARGE SCALE GENOMIC DNA]</scope>
    <source>
        <strain evidence="3">CCUG 56331</strain>
    </source>
</reference>
<dbReference type="Proteomes" id="UP001595978">
    <property type="component" value="Unassembled WGS sequence"/>
</dbReference>
<evidence type="ECO:0000256" key="1">
    <source>
        <dbReference type="SAM" id="Phobius"/>
    </source>
</evidence>
<feature type="transmembrane region" description="Helical" evidence="1">
    <location>
        <begin position="201"/>
        <end position="219"/>
    </location>
</feature>
<dbReference type="InterPro" id="IPR014509">
    <property type="entry name" value="YjdF-like"/>
</dbReference>
<name>A0ABW0RD18_9BACL</name>
<evidence type="ECO:0008006" key="4">
    <source>
        <dbReference type="Google" id="ProtNLM"/>
    </source>
</evidence>
<keyword evidence="1" id="KW-0812">Transmembrane</keyword>
<keyword evidence="1" id="KW-0472">Membrane</keyword>
<gene>
    <name evidence="2" type="ORF">ACFPOH_13295</name>
</gene>
<dbReference type="Pfam" id="PF09997">
    <property type="entry name" value="DUF2238"/>
    <property type="match status" value="1"/>
</dbReference>
<keyword evidence="1" id="KW-1133">Transmembrane helix</keyword>
<feature type="transmembrane region" description="Helical" evidence="1">
    <location>
        <begin position="82"/>
        <end position="106"/>
    </location>
</feature>
<accession>A0ABW0RD18</accession>
<feature type="transmembrane region" description="Helical" evidence="1">
    <location>
        <begin position="51"/>
        <end position="70"/>
    </location>
</feature>
<protein>
    <recommendedName>
        <fullName evidence="4">Membrane-spanning protein</fullName>
    </recommendedName>
</protein>
<dbReference type="EMBL" id="JBHSNQ010000176">
    <property type="protein sequence ID" value="MFC5542681.1"/>
    <property type="molecule type" value="Genomic_DNA"/>
</dbReference>
<evidence type="ECO:0000313" key="2">
    <source>
        <dbReference type="EMBL" id="MFC5542681.1"/>
    </source>
</evidence>
<proteinExistence type="predicted"/>
<feature type="transmembrane region" description="Helical" evidence="1">
    <location>
        <begin position="112"/>
        <end position="133"/>
    </location>
</feature>
<feature type="transmembrane region" description="Helical" evidence="1">
    <location>
        <begin position="12"/>
        <end position="31"/>
    </location>
</feature>
<comment type="caution">
    <text evidence="2">The sequence shown here is derived from an EMBL/GenBank/DDBJ whole genome shotgun (WGS) entry which is preliminary data.</text>
</comment>
<sequence>MLRKLNWKKITWAILFVSLLLSVIFIISRMIMAPAELKAMEEHAKVKTDYVLMLLQCISGLLIMMIPTFIERKISIDIPDSIEVIFYTFLFCAIYLGEVRNFYYLVPYWDTILHAFSGVMLGALGFILVRFLNESKHTHIQLTPFFVSFFAFCFAVTMGTLWEIYEFLADGLLSTNMQKFIASDFTVLIGREALSDTMMDLIVDTVSAFFISLYGYIQLKRWEKQGYL</sequence>
<organism evidence="2 3">
    <name type="scientific">Ureibacillus suwonensis</name>
    <dbReference type="NCBI Taxonomy" id="313007"/>
    <lineage>
        <taxon>Bacteria</taxon>
        <taxon>Bacillati</taxon>
        <taxon>Bacillota</taxon>
        <taxon>Bacilli</taxon>
        <taxon>Bacillales</taxon>
        <taxon>Caryophanaceae</taxon>
        <taxon>Ureibacillus</taxon>
    </lineage>
</organism>
<evidence type="ECO:0000313" key="3">
    <source>
        <dbReference type="Proteomes" id="UP001595978"/>
    </source>
</evidence>